<evidence type="ECO:0000313" key="6">
    <source>
        <dbReference type="Proteomes" id="UP000008068"/>
    </source>
</evidence>
<dbReference type="AlphaFoldDB" id="G0MSB5"/>
<feature type="compositionally biased region" description="Gly residues" evidence="4">
    <location>
        <begin position="139"/>
        <end position="152"/>
    </location>
</feature>
<dbReference type="Proteomes" id="UP000008068">
    <property type="component" value="Unassembled WGS sequence"/>
</dbReference>
<dbReference type="FunCoup" id="G0MSB5">
    <property type="interactions" value="1004"/>
</dbReference>
<evidence type="ECO:0000313" key="5">
    <source>
        <dbReference type="EMBL" id="EGT42459.1"/>
    </source>
</evidence>
<dbReference type="eggNOG" id="ENOG502R680">
    <property type="taxonomic scope" value="Eukaryota"/>
</dbReference>
<proteinExistence type="predicted"/>
<name>G0MSB5_CAEBE</name>
<feature type="compositionally biased region" description="Low complexity" evidence="4">
    <location>
        <begin position="118"/>
        <end position="138"/>
    </location>
</feature>
<dbReference type="InterPro" id="IPR029336">
    <property type="entry name" value="DUF4594"/>
</dbReference>
<feature type="compositionally biased region" description="Basic and acidic residues" evidence="4">
    <location>
        <begin position="158"/>
        <end position="174"/>
    </location>
</feature>
<accession>G0MSB5</accession>
<dbReference type="HOGENOM" id="CLU_053203_0_0_1"/>
<evidence type="ECO:0000256" key="2">
    <source>
        <dbReference type="ARBA" id="ARBA00023054"/>
    </source>
</evidence>
<feature type="compositionally biased region" description="Basic and acidic residues" evidence="4">
    <location>
        <begin position="236"/>
        <end position="250"/>
    </location>
</feature>
<dbReference type="InParanoid" id="G0MSB5"/>
<sequence length="425" mass="47758">MDREKRRSEEHEAELDRRIALIREKNQQIEQRTKEIEEDRVRNEDSTAKSPKACRYFIVKNQFSNCISSSQTPPKATTPDRTGNGQWSREWDKGKTPAETWRENVPSMDLKGKLAGQSGANNNNNNNNNNGGNATNNGNSGGNRKGGRGSGIAQGQKTHKDQKEGLKIPSRLEGRISFPGKQQEEKEHGNGGGKRGGGDRKDGRGGNQGKGHKDGQEKKSSVADGETQKGQRRRGSQKDQKDQKEQKEQNVKQQNSQKKEKDGKGGKVQPTGDKTAEEKRKLKNNRSRRESDNYAVRKVVHRMIDKICWMERVEKRKAKNELLGEQEELEEEPKSEDEVDVQDDAIEKTDNLKQSETKQDEKDSETSPEAPNDEVPQTPSPAHDEKGDKDIATDQSPEDIKEDSNQNVISLVREKVVTMTTSQVL</sequence>
<keyword evidence="6" id="KW-1185">Reference proteome</keyword>
<feature type="coiled-coil region" evidence="3">
    <location>
        <begin position="12"/>
        <end position="42"/>
    </location>
</feature>
<reference evidence="6" key="1">
    <citation type="submission" date="2011-07" db="EMBL/GenBank/DDBJ databases">
        <authorList>
            <consortium name="Caenorhabditis brenneri Sequencing and Analysis Consortium"/>
            <person name="Wilson R.K."/>
        </authorList>
    </citation>
    <scope>NUCLEOTIDE SEQUENCE [LARGE SCALE GENOMIC DNA]</scope>
    <source>
        <strain evidence="6">PB2801</strain>
    </source>
</reference>
<feature type="region of interest" description="Disordered" evidence="4">
    <location>
        <begin position="64"/>
        <end position="409"/>
    </location>
</feature>
<protein>
    <submittedName>
        <fullName evidence="5">Uncharacterized protein</fullName>
    </submittedName>
</protein>
<dbReference type="PANTHER" id="PTHR15635:SF12">
    <property type="entry name" value="HABP4_PAI-RBP1 DOMAIN-CONTAINING PROTEIN"/>
    <property type="match status" value="1"/>
</dbReference>
<evidence type="ECO:0000256" key="3">
    <source>
        <dbReference type="SAM" id="Coils"/>
    </source>
</evidence>
<feature type="compositionally biased region" description="Basic and acidic residues" evidence="4">
    <location>
        <begin position="345"/>
        <end position="365"/>
    </location>
</feature>
<feature type="compositionally biased region" description="Basic and acidic residues" evidence="4">
    <location>
        <begin position="89"/>
        <end position="102"/>
    </location>
</feature>
<evidence type="ECO:0000256" key="4">
    <source>
        <dbReference type="SAM" id="MobiDB-lite"/>
    </source>
</evidence>
<feature type="compositionally biased region" description="Acidic residues" evidence="4">
    <location>
        <begin position="324"/>
        <end position="344"/>
    </location>
</feature>
<feature type="compositionally biased region" description="Basic and acidic residues" evidence="4">
    <location>
        <begin position="211"/>
        <end position="229"/>
    </location>
</feature>
<feature type="compositionally biased region" description="Basic and acidic residues" evidence="4">
    <location>
        <begin position="382"/>
        <end position="404"/>
    </location>
</feature>
<dbReference type="STRING" id="135651.G0MSB5"/>
<feature type="compositionally biased region" description="Basic and acidic residues" evidence="4">
    <location>
        <begin position="302"/>
        <end position="322"/>
    </location>
</feature>
<keyword evidence="2 3" id="KW-0175">Coiled coil</keyword>
<feature type="compositionally biased region" description="Polar residues" evidence="4">
    <location>
        <begin position="64"/>
        <end position="87"/>
    </location>
</feature>
<dbReference type="PANTHER" id="PTHR15635">
    <property type="entry name" value="COILED-COIL DOMAIN CONTAINING PROTEIN 9"/>
    <property type="match status" value="1"/>
</dbReference>
<organism evidence="6">
    <name type="scientific">Caenorhabditis brenneri</name>
    <name type="common">Nematode worm</name>
    <dbReference type="NCBI Taxonomy" id="135651"/>
    <lineage>
        <taxon>Eukaryota</taxon>
        <taxon>Metazoa</taxon>
        <taxon>Ecdysozoa</taxon>
        <taxon>Nematoda</taxon>
        <taxon>Chromadorea</taxon>
        <taxon>Rhabditida</taxon>
        <taxon>Rhabditina</taxon>
        <taxon>Rhabditomorpha</taxon>
        <taxon>Rhabditoidea</taxon>
        <taxon>Rhabditidae</taxon>
        <taxon>Peloderinae</taxon>
        <taxon>Caenorhabditis</taxon>
    </lineage>
</organism>
<dbReference type="OrthoDB" id="5867922at2759"/>
<gene>
    <name evidence="5" type="ORF">CAEBREN_31665</name>
</gene>
<keyword evidence="1" id="KW-0597">Phosphoprotein</keyword>
<dbReference type="EMBL" id="GL379809">
    <property type="protein sequence ID" value="EGT42459.1"/>
    <property type="molecule type" value="Genomic_DNA"/>
</dbReference>
<evidence type="ECO:0000256" key="1">
    <source>
        <dbReference type="ARBA" id="ARBA00022553"/>
    </source>
</evidence>